<feature type="region of interest" description="Disordered" evidence="1">
    <location>
        <begin position="111"/>
        <end position="203"/>
    </location>
</feature>
<dbReference type="KEGG" id="aqu:100632842"/>
<evidence type="ECO:0000256" key="1">
    <source>
        <dbReference type="SAM" id="MobiDB-lite"/>
    </source>
</evidence>
<evidence type="ECO:0000313" key="4">
    <source>
        <dbReference type="Proteomes" id="UP000007879"/>
    </source>
</evidence>
<dbReference type="Gene3D" id="3.60.40.10">
    <property type="entry name" value="PPM-type phosphatase domain"/>
    <property type="match status" value="1"/>
</dbReference>
<dbReference type="eggNOG" id="ENOG502QTP9">
    <property type="taxonomic scope" value="Eukaryota"/>
</dbReference>
<dbReference type="InterPro" id="IPR036457">
    <property type="entry name" value="PPM-type-like_dom_sf"/>
</dbReference>
<protein>
    <recommendedName>
        <fullName evidence="2">PPM-type phosphatase domain-containing protein</fullName>
    </recommendedName>
</protein>
<dbReference type="AlphaFoldDB" id="A0A1X7U4G4"/>
<evidence type="ECO:0000313" key="3">
    <source>
        <dbReference type="EnsemblMetazoa" id="Aqu2.1.22802_001"/>
    </source>
</evidence>
<dbReference type="EnsemblMetazoa" id="XM_003388941.2">
    <property type="protein sequence ID" value="XP_003388989.1"/>
    <property type="gene ID" value="LOC100632842"/>
</dbReference>
<feature type="domain" description="PPM-type phosphatase" evidence="2">
    <location>
        <begin position="194"/>
        <end position="438"/>
    </location>
</feature>
<gene>
    <name evidence="3" type="primary">100632842</name>
</gene>
<sequence length="557" mass="60115">MSTVKQWLQRSKSTAPPQVPSQPPQLFIPVIRDCDGTIPPLHLVPWRETVLAAYTGPNAGLTSLDMNQEGSPSCSLPLAGATDWNKPSERAYGISLSLYEEEIIEQSPALAKKEAPSLAAKEKDPPTLQEEIKERAVVVTAQEREREHPPSLKDDNESHHDGGDIDPFPAPPPLSRNKSTINKPSLSVPAPSLPPSSSPRVKRVAGEPVADVFAVLARENNTIMAIADGVNWGKKPRLAARCAVQTAIAYISDNINKINATPHSRTLTTLLLEAMENAHQCILEHSGTLTTLSIGIVCQLKPNKKTLLTTSTPNSSSTLSRSSSNWGLFIASVGDSPIFVYSPTNKSITEATVACHPKDGIRTAAFSGGALGPAIGTQADMENLSLNYLPVAEGDIVFMTTDGISDNFYPQVIRPGEYRDAKKGPTTDVESSTGFLMVSPSTSLPSSTGLPSSKVSTPSSRLEMRCCENIPELADHLRRHESILNGHISAQTVAASLVNFAVEITDEKRRFFTECKEKGVMVKSKSREDPEFDKLVKRLPGKLDHATVVACTVGKHK</sequence>
<accession>A0A1X7U4G4</accession>
<dbReference type="InParanoid" id="A0A1X7U4G4"/>
<feature type="compositionally biased region" description="Basic and acidic residues" evidence="1">
    <location>
        <begin position="111"/>
        <end position="163"/>
    </location>
</feature>
<name>A0A1X7U4G4_AMPQE</name>
<dbReference type="Pfam" id="PF13672">
    <property type="entry name" value="PP2C_2"/>
    <property type="match status" value="1"/>
</dbReference>
<reference evidence="3" key="2">
    <citation type="submission" date="2017-05" db="UniProtKB">
        <authorList>
            <consortium name="EnsemblMetazoa"/>
        </authorList>
    </citation>
    <scope>IDENTIFICATION</scope>
</reference>
<dbReference type="OrthoDB" id="2556847at2759"/>
<dbReference type="PANTHER" id="PTHR21586">
    <property type="entry name" value="TIPA"/>
    <property type="match status" value="1"/>
</dbReference>
<organism evidence="3">
    <name type="scientific">Amphimedon queenslandica</name>
    <name type="common">Sponge</name>
    <dbReference type="NCBI Taxonomy" id="400682"/>
    <lineage>
        <taxon>Eukaryota</taxon>
        <taxon>Metazoa</taxon>
        <taxon>Porifera</taxon>
        <taxon>Demospongiae</taxon>
        <taxon>Heteroscleromorpha</taxon>
        <taxon>Haplosclerida</taxon>
        <taxon>Niphatidae</taxon>
        <taxon>Amphimedon</taxon>
    </lineage>
</organism>
<dbReference type="InterPro" id="IPR053287">
    <property type="entry name" value="PP2C-like_domain"/>
</dbReference>
<reference evidence="4" key="1">
    <citation type="journal article" date="2010" name="Nature">
        <title>The Amphimedon queenslandica genome and the evolution of animal complexity.</title>
        <authorList>
            <person name="Srivastava M."/>
            <person name="Simakov O."/>
            <person name="Chapman J."/>
            <person name="Fahey B."/>
            <person name="Gauthier M.E."/>
            <person name="Mitros T."/>
            <person name="Richards G.S."/>
            <person name="Conaco C."/>
            <person name="Dacre M."/>
            <person name="Hellsten U."/>
            <person name="Larroux C."/>
            <person name="Putnam N.H."/>
            <person name="Stanke M."/>
            <person name="Adamska M."/>
            <person name="Darling A."/>
            <person name="Degnan S.M."/>
            <person name="Oakley T.H."/>
            <person name="Plachetzki D.C."/>
            <person name="Zhai Y."/>
            <person name="Adamski M."/>
            <person name="Calcino A."/>
            <person name="Cummins S.F."/>
            <person name="Goodstein D.M."/>
            <person name="Harris C."/>
            <person name="Jackson D.J."/>
            <person name="Leys S.P."/>
            <person name="Shu S."/>
            <person name="Woodcroft B.J."/>
            <person name="Vervoort M."/>
            <person name="Kosik K.S."/>
            <person name="Manning G."/>
            <person name="Degnan B.M."/>
            <person name="Rokhsar D.S."/>
        </authorList>
    </citation>
    <scope>NUCLEOTIDE SEQUENCE [LARGE SCALE GENOMIC DNA]</scope>
</reference>
<feature type="region of interest" description="Disordered" evidence="1">
    <location>
        <begin position="1"/>
        <end position="23"/>
    </location>
</feature>
<feature type="compositionally biased region" description="Polar residues" evidence="1">
    <location>
        <begin position="1"/>
        <end position="16"/>
    </location>
</feature>
<dbReference type="SMART" id="SM00332">
    <property type="entry name" value="PP2Cc"/>
    <property type="match status" value="1"/>
</dbReference>
<dbReference type="SUPFAM" id="SSF81606">
    <property type="entry name" value="PP2C-like"/>
    <property type="match status" value="1"/>
</dbReference>
<evidence type="ECO:0000259" key="2">
    <source>
        <dbReference type="SMART" id="SM00332"/>
    </source>
</evidence>
<dbReference type="PANTHER" id="PTHR21586:SF0">
    <property type="entry name" value="PP2C-LIKE DOMAIN-CONTAINING PROTEIN CG9801"/>
    <property type="match status" value="1"/>
</dbReference>
<dbReference type="EnsemblMetazoa" id="Aqu2.1.22802_001">
    <property type="protein sequence ID" value="Aqu2.1.22802_001"/>
    <property type="gene ID" value="Aqu2.1.22802"/>
</dbReference>
<proteinExistence type="predicted"/>
<keyword evidence="4" id="KW-1185">Reference proteome</keyword>
<dbReference type="Proteomes" id="UP000007879">
    <property type="component" value="Unassembled WGS sequence"/>
</dbReference>
<dbReference type="InterPro" id="IPR001932">
    <property type="entry name" value="PPM-type_phosphatase-like_dom"/>
</dbReference>